<feature type="compositionally biased region" description="Acidic residues" evidence="2">
    <location>
        <begin position="802"/>
        <end position="816"/>
    </location>
</feature>
<dbReference type="OrthoDB" id="2536795at2759"/>
<feature type="region of interest" description="Disordered" evidence="2">
    <location>
        <begin position="94"/>
        <end position="151"/>
    </location>
</feature>
<dbReference type="Proteomes" id="UP000316270">
    <property type="component" value="Chromosome 19"/>
</dbReference>
<protein>
    <recommendedName>
        <fullName evidence="5">Frequency clock protein</fullName>
    </recommendedName>
</protein>
<dbReference type="GO" id="GO:0007623">
    <property type="term" value="P:circadian rhythm"/>
    <property type="evidence" value="ECO:0007669"/>
    <property type="project" value="InterPro"/>
</dbReference>
<feature type="region of interest" description="Disordered" evidence="2">
    <location>
        <begin position="394"/>
        <end position="421"/>
    </location>
</feature>
<feature type="coiled-coil region" evidence="1">
    <location>
        <begin position="156"/>
        <end position="183"/>
    </location>
</feature>
<dbReference type="GO" id="GO:0005737">
    <property type="term" value="C:cytoplasm"/>
    <property type="evidence" value="ECO:0007669"/>
    <property type="project" value="InterPro"/>
</dbReference>
<dbReference type="GO" id="GO:0005634">
    <property type="term" value="C:nucleus"/>
    <property type="evidence" value="ECO:0007669"/>
    <property type="project" value="InterPro"/>
</dbReference>
<feature type="compositionally biased region" description="Polar residues" evidence="2">
    <location>
        <begin position="325"/>
        <end position="336"/>
    </location>
</feature>
<accession>A0A517LQR2</accession>
<dbReference type="GO" id="GO:0006355">
    <property type="term" value="P:regulation of DNA-templated transcription"/>
    <property type="evidence" value="ECO:0007669"/>
    <property type="project" value="InterPro"/>
</dbReference>
<feature type="compositionally biased region" description="Polar residues" evidence="2">
    <location>
        <begin position="120"/>
        <end position="130"/>
    </location>
</feature>
<feature type="compositionally biased region" description="Basic and acidic residues" evidence="2">
    <location>
        <begin position="340"/>
        <end position="363"/>
    </location>
</feature>
<gene>
    <name evidence="3" type="ORF">FKW77_002091</name>
</gene>
<dbReference type="InterPro" id="IPR018554">
    <property type="entry name" value="FRQ"/>
</dbReference>
<feature type="region of interest" description="Disordered" evidence="2">
    <location>
        <begin position="319"/>
        <end position="381"/>
    </location>
</feature>
<dbReference type="STRING" id="50376.A0A517LQR2"/>
<dbReference type="Pfam" id="PF09421">
    <property type="entry name" value="FRQ"/>
    <property type="match status" value="1"/>
</dbReference>
<evidence type="ECO:0008006" key="5">
    <source>
        <dbReference type="Google" id="ProtNLM"/>
    </source>
</evidence>
<keyword evidence="1" id="KW-0175">Coiled coil</keyword>
<evidence type="ECO:0000313" key="4">
    <source>
        <dbReference type="Proteomes" id="UP000316270"/>
    </source>
</evidence>
<feature type="compositionally biased region" description="Basic and acidic residues" evidence="2">
    <location>
        <begin position="949"/>
        <end position="971"/>
    </location>
</feature>
<feature type="region of interest" description="Disordered" evidence="2">
    <location>
        <begin position="1"/>
        <end position="82"/>
    </location>
</feature>
<feature type="compositionally biased region" description="Polar residues" evidence="2">
    <location>
        <begin position="519"/>
        <end position="531"/>
    </location>
</feature>
<evidence type="ECO:0000256" key="1">
    <source>
        <dbReference type="SAM" id="Coils"/>
    </source>
</evidence>
<feature type="region of interest" description="Disordered" evidence="2">
    <location>
        <begin position="490"/>
        <end position="531"/>
    </location>
</feature>
<feature type="region of interest" description="Disordered" evidence="2">
    <location>
        <begin position="558"/>
        <end position="603"/>
    </location>
</feature>
<evidence type="ECO:0000313" key="3">
    <source>
        <dbReference type="EMBL" id="QDS77985.1"/>
    </source>
</evidence>
<feature type="compositionally biased region" description="Polar residues" evidence="2">
    <location>
        <begin position="817"/>
        <end position="827"/>
    </location>
</feature>
<proteinExistence type="predicted"/>
<reference evidence="3 4" key="1">
    <citation type="submission" date="2019-07" db="EMBL/GenBank/DDBJ databases">
        <title>Finished genome of Venturia effusa.</title>
        <authorList>
            <person name="Young C.A."/>
            <person name="Cox M.P."/>
            <person name="Ganley A.R.D."/>
            <person name="David W.J."/>
        </authorList>
    </citation>
    <scope>NUCLEOTIDE SEQUENCE [LARGE SCALE GENOMIC DNA]</scope>
    <source>
        <strain evidence="4">albino</strain>
    </source>
</reference>
<feature type="region of interest" description="Disordered" evidence="2">
    <location>
        <begin position="638"/>
        <end position="661"/>
    </location>
</feature>
<dbReference type="AlphaFoldDB" id="A0A517LQR2"/>
<feature type="region of interest" description="Disordered" evidence="2">
    <location>
        <begin position="920"/>
        <end position="971"/>
    </location>
</feature>
<sequence length="971" mass="106711">MLDVEDRNTSSDSQSSAMSHRRPPAHQSVSLMHSPRSAPHHVRRARQKSDMGFATAVNARLSQPVDAAKNSSGESSNAEKWFEKSNNNVKTRAAELDDNDSPFFLRHSSSSEASPDMANAAQSQPHNPSLSLPFRAPSSFPLHGQEDSSDGFRSVIDDLTIENQKLRRKLRKYEKLHDNHLQADKLFEIRIHSLPAEKRRELEETLQKFAADLETPQGAKQSGKNAGRFAAKLQTASSLANTDSGYASMSGQNQSLQSGQENNARTTQQAGMSQEQQQNIQTYLHEIPPPLFPQHTTAMTEKTRRKLVVRRMEQIFAGKGAAHSGHQQPIQQQEVSDSAAHADRVDQGRAGREHDLEGSREARIVPISRHHGESKSHPSRIKQYVESMDLARGEYHDDGKSDDSPDQRPTRPLDLDPHRAQVPSENIKYMRHLGFSPPEAGATANLADDHGWVYLNVLTNMAQLHTINVTVDFVKRSISQYSDKLELSPDGRKVRWKGGASVTRTSSDGSPDAAARESMATTGKSTDAPNMFSNSIPKSAVIQTANKLAYKPLFFRQEDPSDSEEDESANWSSPARINAGESAGLASEGQLLSSPKRRRGDDGPIIFYNKARFFTDLSGDNQGPKNDPVDVRHYSTNSLRPVGLSRNPSLDEDYSMERRGPLSKEGAIATDVSDTDQLSTSDVVLGLSRPASSRTSSNEDIPKSPMNFEVSGIGGVHPSDNFSINVRSRQRLSAERPMPTIPEAKIKHYTSRIQTILAETHLDLSQSKKGQNQTIVDEIIKSERKDLPASRLPDPSFYHFDDDGEDSDDSMYDSDSECSNSTTSTTAPELAHCAVPISAPQLLNWKTMDMQTSSSAGCVFNSLSEDGVEDQNMDGEEEDDDGSIDMLALAREIDPNLIRAKEREYDGGVADRLAEEIPAGSSAATAGGGSGFNSPQLYHAGKQVPSLKRTREEGSSAEERARKKSPKIDGQ</sequence>
<evidence type="ECO:0000256" key="2">
    <source>
        <dbReference type="SAM" id="MobiDB-lite"/>
    </source>
</evidence>
<feature type="compositionally biased region" description="Basic and acidic residues" evidence="2">
    <location>
        <begin position="394"/>
        <end position="419"/>
    </location>
</feature>
<feature type="region of interest" description="Disordered" evidence="2">
    <location>
        <begin position="243"/>
        <end position="278"/>
    </location>
</feature>
<feature type="region of interest" description="Disordered" evidence="2">
    <location>
        <begin position="786"/>
        <end position="827"/>
    </location>
</feature>
<name>A0A517LQR2_9PEZI</name>
<organism evidence="3 4">
    <name type="scientific">Venturia effusa</name>
    <dbReference type="NCBI Taxonomy" id="50376"/>
    <lineage>
        <taxon>Eukaryota</taxon>
        <taxon>Fungi</taxon>
        <taxon>Dikarya</taxon>
        <taxon>Ascomycota</taxon>
        <taxon>Pezizomycotina</taxon>
        <taxon>Dothideomycetes</taxon>
        <taxon>Pleosporomycetidae</taxon>
        <taxon>Venturiales</taxon>
        <taxon>Venturiaceae</taxon>
        <taxon>Venturia</taxon>
    </lineage>
</organism>
<keyword evidence="4" id="KW-1185">Reference proteome</keyword>
<dbReference type="EMBL" id="CP042203">
    <property type="protein sequence ID" value="QDS77985.1"/>
    <property type="molecule type" value="Genomic_DNA"/>
</dbReference>
<feature type="compositionally biased region" description="Polar residues" evidence="2">
    <location>
        <begin position="69"/>
        <end position="82"/>
    </location>
</feature>